<dbReference type="EMBL" id="CM042009">
    <property type="protein sequence ID" value="KAI3790167.1"/>
    <property type="molecule type" value="Genomic_DNA"/>
</dbReference>
<feature type="non-terminal residue" evidence="1">
    <location>
        <position position="99"/>
    </location>
</feature>
<reference evidence="2" key="1">
    <citation type="journal article" date="2022" name="Mol. Ecol. Resour.">
        <title>The genomes of chicory, endive, great burdock and yacon provide insights into Asteraceae palaeo-polyploidization history and plant inulin production.</title>
        <authorList>
            <person name="Fan W."/>
            <person name="Wang S."/>
            <person name="Wang H."/>
            <person name="Wang A."/>
            <person name="Jiang F."/>
            <person name="Liu H."/>
            <person name="Zhao H."/>
            <person name="Xu D."/>
            <person name="Zhang Y."/>
        </authorList>
    </citation>
    <scope>NUCLEOTIDE SEQUENCE [LARGE SCALE GENOMIC DNA]</scope>
    <source>
        <strain evidence="2">cv. Punajuju</strain>
    </source>
</reference>
<keyword evidence="2" id="KW-1185">Reference proteome</keyword>
<accession>A0ACB9H5A9</accession>
<evidence type="ECO:0000313" key="2">
    <source>
        <dbReference type="Proteomes" id="UP001055811"/>
    </source>
</evidence>
<proteinExistence type="predicted"/>
<gene>
    <name evidence="1" type="ORF">L2E82_03003</name>
</gene>
<organism evidence="1 2">
    <name type="scientific">Cichorium intybus</name>
    <name type="common">Chicory</name>
    <dbReference type="NCBI Taxonomy" id="13427"/>
    <lineage>
        <taxon>Eukaryota</taxon>
        <taxon>Viridiplantae</taxon>
        <taxon>Streptophyta</taxon>
        <taxon>Embryophyta</taxon>
        <taxon>Tracheophyta</taxon>
        <taxon>Spermatophyta</taxon>
        <taxon>Magnoliopsida</taxon>
        <taxon>eudicotyledons</taxon>
        <taxon>Gunneridae</taxon>
        <taxon>Pentapetalae</taxon>
        <taxon>asterids</taxon>
        <taxon>campanulids</taxon>
        <taxon>Asterales</taxon>
        <taxon>Asteraceae</taxon>
        <taxon>Cichorioideae</taxon>
        <taxon>Cichorieae</taxon>
        <taxon>Cichoriinae</taxon>
        <taxon>Cichorium</taxon>
    </lineage>
</organism>
<evidence type="ECO:0000313" key="1">
    <source>
        <dbReference type="EMBL" id="KAI3790167.1"/>
    </source>
</evidence>
<reference evidence="1 2" key="2">
    <citation type="journal article" date="2022" name="Mol. Ecol. Resour.">
        <title>The genomes of chicory, endive, great burdock and yacon provide insights into Asteraceae paleo-polyploidization history and plant inulin production.</title>
        <authorList>
            <person name="Fan W."/>
            <person name="Wang S."/>
            <person name="Wang H."/>
            <person name="Wang A."/>
            <person name="Jiang F."/>
            <person name="Liu H."/>
            <person name="Zhao H."/>
            <person name="Xu D."/>
            <person name="Zhang Y."/>
        </authorList>
    </citation>
    <scope>NUCLEOTIDE SEQUENCE [LARGE SCALE GENOMIC DNA]</scope>
    <source>
        <strain evidence="2">cv. Punajuju</strain>
        <tissue evidence="1">Leaves</tissue>
    </source>
</reference>
<protein>
    <submittedName>
        <fullName evidence="1">Uncharacterized protein</fullName>
    </submittedName>
</protein>
<dbReference type="Proteomes" id="UP001055811">
    <property type="component" value="Linkage Group LG01"/>
</dbReference>
<sequence length="99" mass="10613">GSHHYSPDYDHSDGPPPPPPRHRGFGRGRDSGRFRDHSPPSFGRGRFGGSGRFGGRGFDGGPGMGPGFRGGGDVIPRNNPNVRPREGDWMCTDPACNNL</sequence>
<comment type="caution">
    <text evidence="1">The sequence shown here is derived from an EMBL/GenBank/DDBJ whole genome shotgun (WGS) entry which is preliminary data.</text>
</comment>
<name>A0ACB9H5A9_CICIN</name>
<feature type="non-terminal residue" evidence="1">
    <location>
        <position position="1"/>
    </location>
</feature>